<gene>
    <name evidence="1" type="ORF">BMG00_10025</name>
</gene>
<protein>
    <recommendedName>
        <fullName evidence="3">Flagellar protein FliJ</fullName>
    </recommendedName>
</protein>
<comment type="caution">
    <text evidence="1">The sequence shown here is derived from an EMBL/GenBank/DDBJ whole genome shotgun (WGS) entry which is preliminary data.</text>
</comment>
<keyword evidence="2" id="KW-1185">Reference proteome</keyword>
<dbReference type="Proteomes" id="UP000242224">
    <property type="component" value="Unassembled WGS sequence"/>
</dbReference>
<evidence type="ECO:0000313" key="2">
    <source>
        <dbReference type="Proteomes" id="UP000242224"/>
    </source>
</evidence>
<dbReference type="EMBL" id="MPZS01000001">
    <property type="protein sequence ID" value="OOY14059.1"/>
    <property type="molecule type" value="Genomic_DNA"/>
</dbReference>
<organism evidence="1 2">
    <name type="scientific">Thioclava marina</name>
    <dbReference type="NCBI Taxonomy" id="1915077"/>
    <lineage>
        <taxon>Bacteria</taxon>
        <taxon>Pseudomonadati</taxon>
        <taxon>Pseudomonadota</taxon>
        <taxon>Alphaproteobacteria</taxon>
        <taxon>Rhodobacterales</taxon>
        <taxon>Paracoccaceae</taxon>
        <taxon>Thioclava</taxon>
    </lineage>
</organism>
<proteinExistence type="predicted"/>
<accession>A0ABX3MUT9</accession>
<name>A0ABX3MUT9_9RHOB</name>
<evidence type="ECO:0000313" key="1">
    <source>
        <dbReference type="EMBL" id="OOY14059.1"/>
    </source>
</evidence>
<sequence>MSEKSNRLAALARLAQMQREAELAKLAALTARDCEMRDHLGMLEAQKQETHAHLATDPQAGLCALGYLRLLSVEERRIMAARQLLQPEIAAQKAAAARALGRHDVLRKLAKTR</sequence>
<evidence type="ECO:0008006" key="3">
    <source>
        <dbReference type="Google" id="ProtNLM"/>
    </source>
</evidence>
<reference evidence="1 2" key="1">
    <citation type="submission" date="2016-11" db="EMBL/GenBank/DDBJ databases">
        <title>A multilocus sequence analysis scheme for characterization of bacteria in the genus Thioclava.</title>
        <authorList>
            <person name="Liu Y."/>
            <person name="Shao Z."/>
        </authorList>
    </citation>
    <scope>NUCLEOTIDE SEQUENCE [LARGE SCALE GENOMIC DNA]</scope>
    <source>
        <strain evidence="1 2">11.10-0-13</strain>
    </source>
</reference>
<dbReference type="RefSeq" id="WP_078527019.1">
    <property type="nucleotide sequence ID" value="NZ_MPZS01000001.1"/>
</dbReference>